<keyword evidence="5" id="KW-0862">Zinc</keyword>
<keyword evidence="2" id="KW-0645">Protease</keyword>
<feature type="domain" description="MPN" evidence="7">
    <location>
        <begin position="35"/>
        <end position="159"/>
    </location>
</feature>
<keyword evidence="9" id="KW-1185">Reference proteome</keyword>
<evidence type="ECO:0000256" key="1">
    <source>
        <dbReference type="ARBA" id="ARBA00010243"/>
    </source>
</evidence>
<gene>
    <name evidence="8" type="ORF">AMURIS_01498</name>
</gene>
<dbReference type="SUPFAM" id="SSF102712">
    <property type="entry name" value="JAB1/MPN domain"/>
    <property type="match status" value="1"/>
</dbReference>
<dbReference type="GO" id="GO:0006508">
    <property type="term" value="P:proteolysis"/>
    <property type="evidence" value="ECO:0007669"/>
    <property type="project" value="UniProtKB-KW"/>
</dbReference>
<dbReference type="Gene3D" id="3.40.140.10">
    <property type="entry name" value="Cytidine Deaminase, domain 2"/>
    <property type="match status" value="1"/>
</dbReference>
<keyword evidence="6" id="KW-0482">Metalloprotease</keyword>
<dbReference type="RefSeq" id="WP_103238857.1">
    <property type="nucleotide sequence ID" value="NZ_JANJZD010000006.1"/>
</dbReference>
<evidence type="ECO:0000256" key="3">
    <source>
        <dbReference type="ARBA" id="ARBA00022723"/>
    </source>
</evidence>
<dbReference type="Proteomes" id="UP000236311">
    <property type="component" value="Unassembled WGS sequence"/>
</dbReference>
<dbReference type="AlphaFoldDB" id="A0A2K4ZE95"/>
<reference evidence="8 9" key="1">
    <citation type="submission" date="2018-01" db="EMBL/GenBank/DDBJ databases">
        <authorList>
            <person name="Gaut B.S."/>
            <person name="Morton B.R."/>
            <person name="Clegg M.T."/>
            <person name="Duvall M.R."/>
        </authorList>
    </citation>
    <scope>NUCLEOTIDE SEQUENCE [LARGE SCALE GENOMIC DNA]</scope>
    <source>
        <strain evidence="8">GP69</strain>
    </source>
</reference>
<dbReference type="InterPro" id="IPR001405">
    <property type="entry name" value="UPF0758"/>
</dbReference>
<evidence type="ECO:0000313" key="9">
    <source>
        <dbReference type="Proteomes" id="UP000236311"/>
    </source>
</evidence>
<sequence length="166" mass="18306">MGAFETTEKIDGHTRIPIVSLQVVVDEYLEYLREDLITSRKAAEWVERNIIRHSNREHVVVVCCDSGGRATNIDVVARGTVNCCPASVVEIFKVAIISNAVNIILFHNHPSGDPTPSRKDEETTKKVREVGELLDIGLLDHIIIGRNGAYYSFMENNGIGGSSDVS</sequence>
<dbReference type="InterPro" id="IPR020891">
    <property type="entry name" value="UPF0758_CS"/>
</dbReference>
<evidence type="ECO:0000256" key="6">
    <source>
        <dbReference type="ARBA" id="ARBA00023049"/>
    </source>
</evidence>
<dbReference type="InterPro" id="IPR025657">
    <property type="entry name" value="RadC_JAB"/>
</dbReference>
<organism evidence="8 9">
    <name type="scientific">Acetatifactor muris</name>
    <dbReference type="NCBI Taxonomy" id="879566"/>
    <lineage>
        <taxon>Bacteria</taxon>
        <taxon>Bacillati</taxon>
        <taxon>Bacillota</taxon>
        <taxon>Clostridia</taxon>
        <taxon>Lachnospirales</taxon>
        <taxon>Lachnospiraceae</taxon>
        <taxon>Acetatifactor</taxon>
    </lineage>
</organism>
<keyword evidence="4" id="KW-0378">Hydrolase</keyword>
<comment type="similarity">
    <text evidence="1">Belongs to the UPF0758 family.</text>
</comment>
<accession>A0A2K4ZE95</accession>
<dbReference type="OrthoDB" id="9804482at2"/>
<evidence type="ECO:0000313" key="8">
    <source>
        <dbReference type="EMBL" id="SOY28787.1"/>
    </source>
</evidence>
<dbReference type="EMBL" id="OFSM01000006">
    <property type="protein sequence ID" value="SOY28787.1"/>
    <property type="molecule type" value="Genomic_DNA"/>
</dbReference>
<evidence type="ECO:0000256" key="4">
    <source>
        <dbReference type="ARBA" id="ARBA00022801"/>
    </source>
</evidence>
<proteinExistence type="inferred from homology"/>
<evidence type="ECO:0000259" key="7">
    <source>
        <dbReference type="PROSITE" id="PS50249"/>
    </source>
</evidence>
<dbReference type="Pfam" id="PF04002">
    <property type="entry name" value="RadC"/>
    <property type="match status" value="1"/>
</dbReference>
<keyword evidence="3" id="KW-0479">Metal-binding</keyword>
<evidence type="ECO:0000256" key="5">
    <source>
        <dbReference type="ARBA" id="ARBA00022833"/>
    </source>
</evidence>
<name>A0A2K4ZE95_9FIRM</name>
<dbReference type="GO" id="GO:0046872">
    <property type="term" value="F:metal ion binding"/>
    <property type="evidence" value="ECO:0007669"/>
    <property type="project" value="UniProtKB-KW"/>
</dbReference>
<protein>
    <recommendedName>
        <fullName evidence="7">MPN domain-containing protein</fullName>
    </recommendedName>
</protein>
<dbReference type="CDD" id="cd08071">
    <property type="entry name" value="MPN_DUF2466"/>
    <property type="match status" value="1"/>
</dbReference>
<dbReference type="PROSITE" id="PS01302">
    <property type="entry name" value="UPF0758"/>
    <property type="match status" value="1"/>
</dbReference>
<dbReference type="PROSITE" id="PS50249">
    <property type="entry name" value="MPN"/>
    <property type="match status" value="1"/>
</dbReference>
<dbReference type="PANTHER" id="PTHR30471:SF3">
    <property type="entry name" value="UPF0758 PROTEIN YEES-RELATED"/>
    <property type="match status" value="1"/>
</dbReference>
<dbReference type="PANTHER" id="PTHR30471">
    <property type="entry name" value="DNA REPAIR PROTEIN RADC"/>
    <property type="match status" value="1"/>
</dbReference>
<dbReference type="InterPro" id="IPR037518">
    <property type="entry name" value="MPN"/>
</dbReference>
<evidence type="ECO:0000256" key="2">
    <source>
        <dbReference type="ARBA" id="ARBA00022670"/>
    </source>
</evidence>
<dbReference type="GO" id="GO:0008237">
    <property type="term" value="F:metallopeptidase activity"/>
    <property type="evidence" value="ECO:0007669"/>
    <property type="project" value="UniProtKB-KW"/>
</dbReference>